<evidence type="ECO:0000256" key="1">
    <source>
        <dbReference type="SAM" id="MobiDB-lite"/>
    </source>
</evidence>
<proteinExistence type="predicted"/>
<dbReference type="AlphaFoldDB" id="M5FNC1"/>
<feature type="compositionally biased region" description="Basic and acidic residues" evidence="1">
    <location>
        <begin position="200"/>
        <end position="223"/>
    </location>
</feature>
<dbReference type="Proteomes" id="UP000030653">
    <property type="component" value="Unassembled WGS sequence"/>
</dbReference>
<keyword evidence="2" id="KW-0472">Membrane</keyword>
<dbReference type="OrthoDB" id="2564232at2759"/>
<keyword evidence="2" id="KW-0812">Transmembrane</keyword>
<dbReference type="RefSeq" id="XP_040624083.1">
    <property type="nucleotide sequence ID" value="XM_040774107.1"/>
</dbReference>
<evidence type="ECO:0000256" key="2">
    <source>
        <dbReference type="SAM" id="Phobius"/>
    </source>
</evidence>
<name>M5FNC1_DACPD</name>
<feature type="region of interest" description="Disordered" evidence="1">
    <location>
        <begin position="183"/>
        <end position="232"/>
    </location>
</feature>
<evidence type="ECO:0000313" key="4">
    <source>
        <dbReference type="Proteomes" id="UP000030653"/>
    </source>
</evidence>
<keyword evidence="2" id="KW-1133">Transmembrane helix</keyword>
<reference evidence="3 4" key="1">
    <citation type="journal article" date="2012" name="Science">
        <title>The Paleozoic origin of enzymatic lignin decomposition reconstructed from 31 fungal genomes.</title>
        <authorList>
            <person name="Floudas D."/>
            <person name="Binder M."/>
            <person name="Riley R."/>
            <person name="Barry K."/>
            <person name="Blanchette R.A."/>
            <person name="Henrissat B."/>
            <person name="Martinez A.T."/>
            <person name="Otillar R."/>
            <person name="Spatafora J.W."/>
            <person name="Yadav J.S."/>
            <person name="Aerts A."/>
            <person name="Benoit I."/>
            <person name="Boyd A."/>
            <person name="Carlson A."/>
            <person name="Copeland A."/>
            <person name="Coutinho P.M."/>
            <person name="de Vries R.P."/>
            <person name="Ferreira P."/>
            <person name="Findley K."/>
            <person name="Foster B."/>
            <person name="Gaskell J."/>
            <person name="Glotzer D."/>
            <person name="Gorecki P."/>
            <person name="Heitman J."/>
            <person name="Hesse C."/>
            <person name="Hori C."/>
            <person name="Igarashi K."/>
            <person name="Jurgens J.A."/>
            <person name="Kallen N."/>
            <person name="Kersten P."/>
            <person name="Kohler A."/>
            <person name="Kuees U."/>
            <person name="Kumar T.K.A."/>
            <person name="Kuo A."/>
            <person name="LaButti K."/>
            <person name="Larrondo L.F."/>
            <person name="Lindquist E."/>
            <person name="Ling A."/>
            <person name="Lombard V."/>
            <person name="Lucas S."/>
            <person name="Lundell T."/>
            <person name="Martin R."/>
            <person name="McLaughlin D.J."/>
            <person name="Morgenstern I."/>
            <person name="Morin E."/>
            <person name="Murat C."/>
            <person name="Nagy L.G."/>
            <person name="Nolan M."/>
            <person name="Ohm R.A."/>
            <person name="Patyshakuliyeva A."/>
            <person name="Rokas A."/>
            <person name="Ruiz-Duenas F.J."/>
            <person name="Sabat G."/>
            <person name="Salamov A."/>
            <person name="Samejima M."/>
            <person name="Schmutz J."/>
            <person name="Slot J.C."/>
            <person name="St John F."/>
            <person name="Stenlid J."/>
            <person name="Sun H."/>
            <person name="Sun S."/>
            <person name="Syed K."/>
            <person name="Tsang A."/>
            <person name="Wiebenga A."/>
            <person name="Young D."/>
            <person name="Pisabarro A."/>
            <person name="Eastwood D.C."/>
            <person name="Martin F."/>
            <person name="Cullen D."/>
            <person name="Grigoriev I.V."/>
            <person name="Hibbett D.S."/>
        </authorList>
    </citation>
    <scope>NUCLEOTIDE SEQUENCE [LARGE SCALE GENOMIC DNA]</scope>
    <source>
        <strain evidence="3 4">DJM-731 SS1</strain>
    </source>
</reference>
<feature type="transmembrane region" description="Helical" evidence="2">
    <location>
        <begin position="62"/>
        <end position="82"/>
    </location>
</feature>
<dbReference type="GeneID" id="63689169"/>
<accession>M5FNC1</accession>
<gene>
    <name evidence="3" type="ORF">DACRYDRAFT_25297</name>
</gene>
<organism evidence="3 4">
    <name type="scientific">Dacryopinax primogenitus (strain DJM 731)</name>
    <name type="common">Brown rot fungus</name>
    <dbReference type="NCBI Taxonomy" id="1858805"/>
    <lineage>
        <taxon>Eukaryota</taxon>
        <taxon>Fungi</taxon>
        <taxon>Dikarya</taxon>
        <taxon>Basidiomycota</taxon>
        <taxon>Agaricomycotina</taxon>
        <taxon>Dacrymycetes</taxon>
        <taxon>Dacrymycetales</taxon>
        <taxon>Dacrymycetaceae</taxon>
        <taxon>Dacryopinax</taxon>
    </lineage>
</organism>
<feature type="transmembrane region" description="Helical" evidence="2">
    <location>
        <begin position="88"/>
        <end position="112"/>
    </location>
</feature>
<dbReference type="HOGENOM" id="CLU_084809_0_0_1"/>
<evidence type="ECO:0000313" key="3">
    <source>
        <dbReference type="EMBL" id="EJT97185.1"/>
    </source>
</evidence>
<protein>
    <submittedName>
        <fullName evidence="3">Uncharacterized protein</fullName>
    </submittedName>
</protein>
<dbReference type="EMBL" id="JH795878">
    <property type="protein sequence ID" value="EJT97185.1"/>
    <property type="molecule type" value="Genomic_DNA"/>
</dbReference>
<keyword evidence="4" id="KW-1185">Reference proteome</keyword>
<sequence>MAHPVPPAGVAVPGAAVDASEGLIVKIRKFEQKDIKEVRLLLGYSTMEQLALANTLLYTNPFVIAAWLGLSSVMVTLMKWWPVVNGPLWTWLMPLPALASCAVPILFVIDWLNRAVFEHLTRLSLSREDTLDITSYYNNPSSPGTAFWVLIYKNNPIGVAATDAFKPTEELRGLDDILKEAEAEVEKEHGKGPAKKPAKTKAEKEAQKEEHDKREAETREKVQNKIASLSTASKPKQSSNCVYVRHFHLDAPYRATFIQNDLFAHALAHAFTSEAGVEKAYLRISRLTPWLAEVSRTMGMQKCAGPEGSIDLEKDSIGRGPQRWKEYWVGVGRKDWEKRFEEIRELHGL</sequence>